<dbReference type="InterPro" id="IPR027417">
    <property type="entry name" value="P-loop_NTPase"/>
</dbReference>
<dbReference type="OrthoDB" id="796468at2"/>
<dbReference type="RefSeq" id="WP_112574826.1">
    <property type="nucleotide sequence ID" value="NZ_CP043450.1"/>
</dbReference>
<keyword evidence="2" id="KW-1185">Reference proteome</keyword>
<dbReference type="EMBL" id="CP043450">
    <property type="protein sequence ID" value="QEM13455.1"/>
    <property type="molecule type" value="Genomic_DNA"/>
</dbReference>
<organism evidence="1 2">
    <name type="scientific">Mucilaginibacter rubeus</name>
    <dbReference type="NCBI Taxonomy" id="2027860"/>
    <lineage>
        <taxon>Bacteria</taxon>
        <taxon>Pseudomonadati</taxon>
        <taxon>Bacteroidota</taxon>
        <taxon>Sphingobacteriia</taxon>
        <taxon>Sphingobacteriales</taxon>
        <taxon>Sphingobacteriaceae</taxon>
        <taxon>Mucilaginibacter</taxon>
    </lineage>
</organism>
<dbReference type="AlphaFoldDB" id="A0A5C1I677"/>
<name>A0A5C1I677_9SPHI</name>
<evidence type="ECO:0000313" key="2">
    <source>
        <dbReference type="Proteomes" id="UP000251402"/>
    </source>
</evidence>
<dbReference type="Proteomes" id="UP000251402">
    <property type="component" value="Chromosome"/>
</dbReference>
<sequence>MNTIGVFQINQKKYDTIELLGKYRHTISRIPKNAHITFYGDSGQGKTEAVMQFVKELCLVGLSVDWVSYEQGHGYDLQLCVNRNNMIEVAEYFQLTDPDGNKDENTSYFDDLVTKVGKRGSADIFVIDSVQFTDFKVEDFKYLLKKFKKKGFIWISHKEPSGKLPKGSVAQDIARLGHITILVKNYIAEPLKNRFGGNEKYVIYEQRARLLEPKFFAALDKKNKTENTVKEIFESEEVTSED</sequence>
<evidence type="ECO:0008006" key="3">
    <source>
        <dbReference type="Google" id="ProtNLM"/>
    </source>
</evidence>
<gene>
    <name evidence="1" type="ORF">DEO27_026745</name>
</gene>
<evidence type="ECO:0000313" key="1">
    <source>
        <dbReference type="EMBL" id="QEM13455.1"/>
    </source>
</evidence>
<proteinExistence type="predicted"/>
<protein>
    <recommendedName>
        <fullName evidence="3">AAA+ ATPase domain-containing protein</fullName>
    </recommendedName>
</protein>
<reference evidence="1" key="1">
    <citation type="submission" date="2019-08" db="EMBL/GenBank/DDBJ databases">
        <title>Comparative genome analysis confer to the adaptation heavy metal polluted environment.</title>
        <authorList>
            <person name="Li Y."/>
        </authorList>
    </citation>
    <scope>NUCLEOTIDE SEQUENCE [LARGE SCALE GENOMIC DNA]</scope>
    <source>
        <strain evidence="1">P1</strain>
    </source>
</reference>
<dbReference type="SUPFAM" id="SSF52540">
    <property type="entry name" value="P-loop containing nucleoside triphosphate hydrolases"/>
    <property type="match status" value="1"/>
</dbReference>
<dbReference type="KEGG" id="mrub:DEO27_026745"/>
<accession>A0A5C1I677</accession>
<dbReference type="Gene3D" id="3.40.50.300">
    <property type="entry name" value="P-loop containing nucleotide triphosphate hydrolases"/>
    <property type="match status" value="1"/>
</dbReference>